<evidence type="ECO:0000313" key="8">
    <source>
        <dbReference type="Proteomes" id="UP000199052"/>
    </source>
</evidence>
<dbReference type="EMBL" id="JACBZA010000001">
    <property type="protein sequence ID" value="NYH84276.1"/>
    <property type="molecule type" value="Genomic_DNA"/>
</dbReference>
<dbReference type="InterPro" id="IPR036388">
    <property type="entry name" value="WH-like_DNA-bd_sf"/>
</dbReference>
<dbReference type="OrthoDB" id="7466251at2"/>
<dbReference type="PROSITE" id="PS50921">
    <property type="entry name" value="ANTAR"/>
    <property type="match status" value="1"/>
</dbReference>
<dbReference type="InterPro" id="IPR012074">
    <property type="entry name" value="GAF_ANTAR"/>
</dbReference>
<dbReference type="STRING" id="504797.SAMN05421678_12151"/>
<dbReference type="InterPro" id="IPR029016">
    <property type="entry name" value="GAF-like_dom_sf"/>
</dbReference>
<dbReference type="SUPFAM" id="SSF55781">
    <property type="entry name" value="GAF domain-like"/>
    <property type="match status" value="1"/>
</dbReference>
<evidence type="ECO:0000313" key="7">
    <source>
        <dbReference type="EMBL" id="SFH55417.1"/>
    </source>
</evidence>
<dbReference type="Pfam" id="PF13185">
    <property type="entry name" value="GAF_2"/>
    <property type="match status" value="1"/>
</dbReference>
<keyword evidence="4" id="KW-0804">Transcription</keyword>
<feature type="domain" description="ANTAR" evidence="5">
    <location>
        <begin position="165"/>
        <end position="226"/>
    </location>
</feature>
<keyword evidence="2" id="KW-0418">Kinase</keyword>
<evidence type="ECO:0000259" key="5">
    <source>
        <dbReference type="PROSITE" id="PS50921"/>
    </source>
</evidence>
<keyword evidence="3" id="KW-0805">Transcription regulation</keyword>
<dbReference type="Proteomes" id="UP000533017">
    <property type="component" value="Unassembled WGS sequence"/>
</dbReference>
<dbReference type="Gene3D" id="1.10.10.10">
    <property type="entry name" value="Winged helix-like DNA-binding domain superfamily/Winged helix DNA-binding domain"/>
    <property type="match status" value="1"/>
</dbReference>
<dbReference type="AlphaFoldDB" id="A0A1I3AZB5"/>
<accession>A0A1I3AZB5</accession>
<dbReference type="SUPFAM" id="SSF52172">
    <property type="entry name" value="CheY-like"/>
    <property type="match status" value="1"/>
</dbReference>
<evidence type="ECO:0000313" key="9">
    <source>
        <dbReference type="Proteomes" id="UP000533017"/>
    </source>
</evidence>
<dbReference type="Pfam" id="PF03861">
    <property type="entry name" value="ANTAR"/>
    <property type="match status" value="1"/>
</dbReference>
<dbReference type="Proteomes" id="UP000199052">
    <property type="component" value="Unassembled WGS sequence"/>
</dbReference>
<dbReference type="PIRSF" id="PIRSF036625">
    <property type="entry name" value="GAF_ANTAR"/>
    <property type="match status" value="1"/>
</dbReference>
<evidence type="ECO:0000313" key="6">
    <source>
        <dbReference type="EMBL" id="NYH84276.1"/>
    </source>
</evidence>
<dbReference type="GO" id="GO:0016301">
    <property type="term" value="F:kinase activity"/>
    <property type="evidence" value="ECO:0007669"/>
    <property type="project" value="UniProtKB-KW"/>
</dbReference>
<sequence>MRLIQSSDGERLARTFAELAQNLWAEDSEESTLALVVKAAVDSVPGATAAGITMRHARGRIDTPVATADYIYAVDEAQYRLDEGPCVASVRGGEVQLANDLATDERWPRFGPEALRLGVSAMLSFRLFARDDTFGALNLYADRANAFTDRSEVIGRIFASHAGVAIAATRQADHLREALETRATIGEALGILMERHHVTSDAAFTLLRQASQQRNVKLRDVAREVIYTGETPSE</sequence>
<dbReference type="InterPro" id="IPR003018">
    <property type="entry name" value="GAF"/>
</dbReference>
<organism evidence="7 8">
    <name type="scientific">Actinopolymorpha cephalotaxi</name>
    <dbReference type="NCBI Taxonomy" id="504797"/>
    <lineage>
        <taxon>Bacteria</taxon>
        <taxon>Bacillati</taxon>
        <taxon>Actinomycetota</taxon>
        <taxon>Actinomycetes</taxon>
        <taxon>Propionibacteriales</taxon>
        <taxon>Actinopolymorphaceae</taxon>
        <taxon>Actinopolymorpha</taxon>
    </lineage>
</organism>
<reference evidence="7 8" key="1">
    <citation type="submission" date="2016-10" db="EMBL/GenBank/DDBJ databases">
        <authorList>
            <person name="de Groot N.N."/>
        </authorList>
    </citation>
    <scope>NUCLEOTIDE SEQUENCE [LARGE SCALE GENOMIC DNA]</scope>
    <source>
        <strain evidence="7 8">CPCC 202808</strain>
    </source>
</reference>
<dbReference type="GO" id="GO:0003723">
    <property type="term" value="F:RNA binding"/>
    <property type="evidence" value="ECO:0007669"/>
    <property type="project" value="InterPro"/>
</dbReference>
<reference evidence="6 9" key="2">
    <citation type="submission" date="2020-07" db="EMBL/GenBank/DDBJ databases">
        <title>Sequencing the genomes of 1000 actinobacteria strains.</title>
        <authorList>
            <person name="Klenk H.-P."/>
        </authorList>
    </citation>
    <scope>NUCLEOTIDE SEQUENCE [LARGE SCALE GENOMIC DNA]</scope>
    <source>
        <strain evidence="6 9">DSM 45117</strain>
    </source>
</reference>
<evidence type="ECO:0000256" key="4">
    <source>
        <dbReference type="ARBA" id="ARBA00023163"/>
    </source>
</evidence>
<name>A0A1I3AZB5_9ACTN</name>
<keyword evidence="9" id="KW-1185">Reference proteome</keyword>
<evidence type="ECO:0000256" key="2">
    <source>
        <dbReference type="ARBA" id="ARBA00022777"/>
    </source>
</evidence>
<proteinExistence type="predicted"/>
<evidence type="ECO:0000256" key="3">
    <source>
        <dbReference type="ARBA" id="ARBA00023015"/>
    </source>
</evidence>
<dbReference type="InterPro" id="IPR005561">
    <property type="entry name" value="ANTAR"/>
</dbReference>
<evidence type="ECO:0000256" key="1">
    <source>
        <dbReference type="ARBA" id="ARBA00022679"/>
    </source>
</evidence>
<protein>
    <submittedName>
        <fullName evidence="7">GAF domain-containing protein</fullName>
    </submittedName>
</protein>
<dbReference type="RefSeq" id="WP_139239199.1">
    <property type="nucleotide sequence ID" value="NZ_FOOI01000021.1"/>
</dbReference>
<gene>
    <name evidence="6" type="ORF">FHR37_003127</name>
    <name evidence="7" type="ORF">SAMN05421678_12151</name>
</gene>
<dbReference type="EMBL" id="FOOI01000021">
    <property type="protein sequence ID" value="SFH55417.1"/>
    <property type="molecule type" value="Genomic_DNA"/>
</dbReference>
<dbReference type="InterPro" id="IPR011006">
    <property type="entry name" value="CheY-like_superfamily"/>
</dbReference>
<dbReference type="SMART" id="SM00065">
    <property type="entry name" value="GAF"/>
    <property type="match status" value="1"/>
</dbReference>
<dbReference type="SMART" id="SM01012">
    <property type="entry name" value="ANTAR"/>
    <property type="match status" value="1"/>
</dbReference>
<keyword evidence="1" id="KW-0808">Transferase</keyword>
<dbReference type="Gene3D" id="3.30.450.40">
    <property type="match status" value="1"/>
</dbReference>